<evidence type="ECO:0000256" key="3">
    <source>
        <dbReference type="ARBA" id="ARBA00004065"/>
    </source>
</evidence>
<feature type="binding site" evidence="14 15">
    <location>
        <position position="169"/>
    </location>
    <ligand>
        <name>a divalent metal cation</name>
        <dbReference type="ChEBI" id="CHEBI:60240"/>
    </ligand>
</feature>
<feature type="binding site" evidence="14 15">
    <location>
        <position position="77"/>
    </location>
    <ligand>
        <name>a divalent metal cation</name>
        <dbReference type="ChEBI" id="CHEBI:60240"/>
    </ligand>
</feature>
<evidence type="ECO:0000256" key="13">
    <source>
        <dbReference type="ARBA" id="ARBA00023211"/>
    </source>
</evidence>
<protein>
    <recommendedName>
        <fullName evidence="7 14">Ribonuclease HII</fullName>
        <shortName evidence="14">RNase HII</shortName>
        <ecNumber evidence="6 14">3.1.26.4</ecNumber>
    </recommendedName>
</protein>
<comment type="cofactor">
    <cofactor evidence="2">
        <name>Mg(2+)</name>
        <dbReference type="ChEBI" id="CHEBI:18420"/>
    </cofactor>
</comment>
<dbReference type="Pfam" id="PF01351">
    <property type="entry name" value="RNase_HII"/>
    <property type="match status" value="1"/>
</dbReference>
<comment type="function">
    <text evidence="3 14 16">Endonuclease that specifically degrades the RNA of RNA-DNA hybrids.</text>
</comment>
<dbReference type="InterPro" id="IPR036397">
    <property type="entry name" value="RNaseH_sf"/>
</dbReference>
<sequence>MKNKYTIKDIKEILVNQTPSDEILQELSEDTRAGVKKLLVQYQQRQIKQQALIAKFHQKEFLEKPFWDHDLLVAGVDEVGRGPLAGPVVTAAVILPAQNTLYEVDDSKKLSAIKRSELYRQICEQAIDISVAIGSPQLIDTENIYHATELTMGDSINRLYVKPNHILVDAMTIPVAIPQTKLIKGDAKSLSIGAASIVAKVARDRLMTMYSHLYPEFGFERNDGYGTKEHLLALEQFGRTKIHRLSFSPVRKVNNLYSK</sequence>
<dbReference type="InterPro" id="IPR024567">
    <property type="entry name" value="RNase_HII/HIII_dom"/>
</dbReference>
<comment type="subcellular location">
    <subcellularLocation>
        <location evidence="4 14">Cytoplasm</location>
    </subcellularLocation>
</comment>
<evidence type="ECO:0000256" key="4">
    <source>
        <dbReference type="ARBA" id="ARBA00004496"/>
    </source>
</evidence>
<keyword evidence="8 14" id="KW-0963">Cytoplasm</keyword>
<evidence type="ECO:0000256" key="2">
    <source>
        <dbReference type="ARBA" id="ARBA00001946"/>
    </source>
</evidence>
<keyword evidence="12 14" id="KW-0378">Hydrolase</keyword>
<dbReference type="NCBIfam" id="NF000595">
    <property type="entry name" value="PRK00015.1-3"/>
    <property type="match status" value="1"/>
</dbReference>
<comment type="catalytic activity">
    <reaction evidence="1 14 15 16">
        <text>Endonucleolytic cleavage to 5'-phosphomonoester.</text>
        <dbReference type="EC" id="3.1.26.4"/>
    </reaction>
</comment>
<evidence type="ECO:0000256" key="6">
    <source>
        <dbReference type="ARBA" id="ARBA00012180"/>
    </source>
</evidence>
<evidence type="ECO:0000256" key="12">
    <source>
        <dbReference type="ARBA" id="ARBA00022801"/>
    </source>
</evidence>
<accession>A0A2P4R552</accession>
<dbReference type="InterPro" id="IPR001352">
    <property type="entry name" value="RNase_HII/HIII"/>
</dbReference>
<dbReference type="EMBL" id="PPWZ01000064">
    <property type="protein sequence ID" value="POH36315.1"/>
    <property type="molecule type" value="Genomic_DNA"/>
</dbReference>
<evidence type="ECO:0000256" key="15">
    <source>
        <dbReference type="PROSITE-ProRule" id="PRU01319"/>
    </source>
</evidence>
<dbReference type="FunFam" id="3.30.420.10:FF:000006">
    <property type="entry name" value="Ribonuclease HII"/>
    <property type="match status" value="1"/>
</dbReference>
<comment type="cofactor">
    <cofactor evidence="14 15">
        <name>Mn(2+)</name>
        <dbReference type="ChEBI" id="CHEBI:29035"/>
    </cofactor>
    <cofactor evidence="14 15">
        <name>Mg(2+)</name>
        <dbReference type="ChEBI" id="CHEBI:18420"/>
    </cofactor>
    <text evidence="14 15">Manganese or magnesium. Binds 1 divalent metal ion per monomer in the absence of substrate. May bind a second metal ion after substrate binding.</text>
</comment>
<gene>
    <name evidence="14" type="primary">rnhB</name>
    <name evidence="18" type="ORF">C2R26_09020</name>
</gene>
<dbReference type="InterPro" id="IPR022898">
    <property type="entry name" value="RNase_HII"/>
</dbReference>
<organism evidence="18">
    <name type="scientific">Companilactobacillus formosensis</name>
    <dbReference type="NCBI Taxonomy" id="1617889"/>
    <lineage>
        <taxon>Bacteria</taxon>
        <taxon>Bacillati</taxon>
        <taxon>Bacillota</taxon>
        <taxon>Bacilli</taxon>
        <taxon>Lactobacillales</taxon>
        <taxon>Lactobacillaceae</taxon>
        <taxon>Companilactobacillus</taxon>
    </lineage>
</organism>
<dbReference type="GO" id="GO:0005737">
    <property type="term" value="C:cytoplasm"/>
    <property type="evidence" value="ECO:0007669"/>
    <property type="project" value="UniProtKB-SubCell"/>
</dbReference>
<feature type="binding site" evidence="14 15">
    <location>
        <position position="78"/>
    </location>
    <ligand>
        <name>a divalent metal cation</name>
        <dbReference type="ChEBI" id="CHEBI:60240"/>
    </ligand>
</feature>
<evidence type="ECO:0000256" key="7">
    <source>
        <dbReference type="ARBA" id="ARBA00019179"/>
    </source>
</evidence>
<keyword evidence="10 14" id="KW-0479">Metal-binding</keyword>
<dbReference type="GO" id="GO:0032299">
    <property type="term" value="C:ribonuclease H2 complex"/>
    <property type="evidence" value="ECO:0007669"/>
    <property type="project" value="TreeGrafter"/>
</dbReference>
<name>A0A2P4R552_9LACO</name>
<keyword evidence="9 14" id="KW-0540">Nuclease</keyword>
<dbReference type="Gene3D" id="3.30.420.10">
    <property type="entry name" value="Ribonuclease H-like superfamily/Ribonuclease H"/>
    <property type="match status" value="1"/>
</dbReference>
<dbReference type="PANTHER" id="PTHR10954:SF18">
    <property type="entry name" value="RIBONUCLEASE HII"/>
    <property type="match status" value="1"/>
</dbReference>
<dbReference type="GO" id="GO:0004523">
    <property type="term" value="F:RNA-DNA hybrid ribonuclease activity"/>
    <property type="evidence" value="ECO:0007669"/>
    <property type="project" value="UniProtKB-UniRule"/>
</dbReference>
<dbReference type="GO" id="GO:0030145">
    <property type="term" value="F:manganese ion binding"/>
    <property type="evidence" value="ECO:0007669"/>
    <property type="project" value="UniProtKB-UniRule"/>
</dbReference>
<evidence type="ECO:0000256" key="16">
    <source>
        <dbReference type="RuleBase" id="RU003515"/>
    </source>
</evidence>
<dbReference type="AlphaFoldDB" id="A0A2P4R552"/>
<dbReference type="PROSITE" id="PS51975">
    <property type="entry name" value="RNASE_H_2"/>
    <property type="match status" value="1"/>
</dbReference>
<keyword evidence="11 14" id="KW-0255">Endonuclease</keyword>
<dbReference type="SUPFAM" id="SSF53098">
    <property type="entry name" value="Ribonuclease H-like"/>
    <property type="match status" value="1"/>
</dbReference>
<evidence type="ECO:0000256" key="14">
    <source>
        <dbReference type="HAMAP-Rule" id="MF_00052"/>
    </source>
</evidence>
<dbReference type="HAMAP" id="MF_00052_B">
    <property type="entry name" value="RNase_HII_B"/>
    <property type="match status" value="1"/>
</dbReference>
<evidence type="ECO:0000259" key="17">
    <source>
        <dbReference type="PROSITE" id="PS51975"/>
    </source>
</evidence>
<comment type="similarity">
    <text evidence="5 14 16">Belongs to the RNase HII family.</text>
</comment>
<dbReference type="GO" id="GO:0003723">
    <property type="term" value="F:RNA binding"/>
    <property type="evidence" value="ECO:0007669"/>
    <property type="project" value="UniProtKB-UniRule"/>
</dbReference>
<dbReference type="InterPro" id="IPR012337">
    <property type="entry name" value="RNaseH-like_sf"/>
</dbReference>
<evidence type="ECO:0000256" key="8">
    <source>
        <dbReference type="ARBA" id="ARBA00022490"/>
    </source>
</evidence>
<dbReference type="NCBIfam" id="NF000594">
    <property type="entry name" value="PRK00015.1-1"/>
    <property type="match status" value="1"/>
</dbReference>
<dbReference type="PANTHER" id="PTHR10954">
    <property type="entry name" value="RIBONUCLEASE H2 SUBUNIT A"/>
    <property type="match status" value="1"/>
</dbReference>
<evidence type="ECO:0000256" key="1">
    <source>
        <dbReference type="ARBA" id="ARBA00000077"/>
    </source>
</evidence>
<keyword evidence="13 14" id="KW-0464">Manganese</keyword>
<dbReference type="CDD" id="cd07182">
    <property type="entry name" value="RNase_HII_bacteria_HII_like"/>
    <property type="match status" value="1"/>
</dbReference>
<evidence type="ECO:0000256" key="9">
    <source>
        <dbReference type="ARBA" id="ARBA00022722"/>
    </source>
</evidence>
<proteinExistence type="inferred from homology"/>
<evidence type="ECO:0000256" key="11">
    <source>
        <dbReference type="ARBA" id="ARBA00022759"/>
    </source>
</evidence>
<dbReference type="GO" id="GO:0006298">
    <property type="term" value="P:mismatch repair"/>
    <property type="evidence" value="ECO:0007669"/>
    <property type="project" value="TreeGrafter"/>
</dbReference>
<evidence type="ECO:0000313" key="18">
    <source>
        <dbReference type="EMBL" id="POH36315.1"/>
    </source>
</evidence>
<comment type="caution">
    <text evidence="18">The sequence shown here is derived from an EMBL/GenBank/DDBJ whole genome shotgun (WGS) entry which is preliminary data.</text>
</comment>
<dbReference type="EC" id="3.1.26.4" evidence="6 14"/>
<feature type="domain" description="RNase H type-2" evidence="17">
    <location>
        <begin position="71"/>
        <end position="259"/>
    </location>
</feature>
<reference evidence="18" key="1">
    <citation type="submission" date="2018-01" db="EMBL/GenBank/DDBJ databases">
        <title>Genome sequnecing of Lactobacillus formosensis KACC 18721.</title>
        <authorList>
            <person name="Kim S.-J."/>
            <person name="Heo J."/>
        </authorList>
    </citation>
    <scope>NUCLEOTIDE SEQUENCE</scope>
    <source>
        <strain evidence="18">KACC 18721</strain>
    </source>
</reference>
<evidence type="ECO:0000256" key="10">
    <source>
        <dbReference type="ARBA" id="ARBA00022723"/>
    </source>
</evidence>
<dbReference type="GO" id="GO:0043137">
    <property type="term" value="P:DNA replication, removal of RNA primer"/>
    <property type="evidence" value="ECO:0007669"/>
    <property type="project" value="TreeGrafter"/>
</dbReference>
<evidence type="ECO:0000256" key="5">
    <source>
        <dbReference type="ARBA" id="ARBA00007383"/>
    </source>
</evidence>